<keyword evidence="3" id="KW-0812">Transmembrane</keyword>
<evidence type="ECO:0000259" key="4">
    <source>
        <dbReference type="Pfam" id="PF00135"/>
    </source>
</evidence>
<dbReference type="SUPFAM" id="SSF53474">
    <property type="entry name" value="alpha/beta-Hydrolases"/>
    <property type="match status" value="1"/>
</dbReference>
<evidence type="ECO:0000256" key="3">
    <source>
        <dbReference type="SAM" id="Phobius"/>
    </source>
</evidence>
<keyword evidence="2" id="KW-0325">Glycoprotein</keyword>
<dbReference type="Gene3D" id="3.40.50.1820">
    <property type="entry name" value="alpha/beta hydrolase"/>
    <property type="match status" value="1"/>
</dbReference>
<dbReference type="STRING" id="407821.A0A087UMI3"/>
<evidence type="ECO:0000256" key="1">
    <source>
        <dbReference type="ARBA" id="ARBA00005964"/>
    </source>
</evidence>
<proteinExistence type="inferred from homology"/>
<dbReference type="InterPro" id="IPR002018">
    <property type="entry name" value="CarbesteraseB"/>
</dbReference>
<dbReference type="EMBL" id="KK120563">
    <property type="protein sequence ID" value="KFM78572.1"/>
    <property type="molecule type" value="Genomic_DNA"/>
</dbReference>
<keyword evidence="3" id="KW-0472">Membrane</keyword>
<feature type="transmembrane region" description="Helical" evidence="3">
    <location>
        <begin position="250"/>
        <end position="273"/>
    </location>
</feature>
<dbReference type="OMA" id="QDRRTES"/>
<keyword evidence="3" id="KW-1133">Transmembrane helix</keyword>
<dbReference type="PANTHER" id="PTHR43903">
    <property type="entry name" value="NEUROLIGIN"/>
    <property type="match status" value="1"/>
</dbReference>
<sequence>MAGVNKDEGAFFYPLLFNTYRDALRDNPNFLRTHLIPMFILTTTNIRGNVDSVSETIVFEYFNRINHSNVSQVLQPFINMSTDAMFVACSDVTVHSYAATGAQVYMYTFEYRGENSMVEMQYGTPIAYFDPGVSHGDELLYLFSLDVEGLRTPSLLDNLVSGRVVSLWTDFAKFGEAPQYINYEYPRWEPYKPETQAYYRIERDLRPEAFYKQRAVDMWTRHLPALAGMTSPTNSPLIQDRRTESLYRTLAWAMVSVSIALLVVVVVLLVVLYNQKKSQSFKANTENQSRLSGSTLY</sequence>
<protein>
    <submittedName>
        <fullName evidence="5">Acetylcholinesterase</fullName>
    </submittedName>
</protein>
<feature type="domain" description="Carboxylesterase type B" evidence="4">
    <location>
        <begin position="1"/>
        <end position="219"/>
    </location>
</feature>
<dbReference type="Proteomes" id="UP000054359">
    <property type="component" value="Unassembled WGS sequence"/>
</dbReference>
<accession>A0A087UMI3</accession>
<organism evidence="5 6">
    <name type="scientific">Stegodyphus mimosarum</name>
    <name type="common">African social velvet spider</name>
    <dbReference type="NCBI Taxonomy" id="407821"/>
    <lineage>
        <taxon>Eukaryota</taxon>
        <taxon>Metazoa</taxon>
        <taxon>Ecdysozoa</taxon>
        <taxon>Arthropoda</taxon>
        <taxon>Chelicerata</taxon>
        <taxon>Arachnida</taxon>
        <taxon>Araneae</taxon>
        <taxon>Araneomorphae</taxon>
        <taxon>Entelegynae</taxon>
        <taxon>Eresoidea</taxon>
        <taxon>Eresidae</taxon>
        <taxon>Stegodyphus</taxon>
    </lineage>
</organism>
<reference evidence="5 6" key="1">
    <citation type="submission" date="2013-11" db="EMBL/GenBank/DDBJ databases">
        <title>Genome sequencing of Stegodyphus mimosarum.</title>
        <authorList>
            <person name="Bechsgaard J."/>
        </authorList>
    </citation>
    <scope>NUCLEOTIDE SEQUENCE [LARGE SCALE GENOMIC DNA]</scope>
</reference>
<name>A0A087UMI3_STEMI</name>
<comment type="similarity">
    <text evidence="1">Belongs to the type-B carboxylesterase/lipase family.</text>
</comment>
<dbReference type="AlphaFoldDB" id="A0A087UMI3"/>
<dbReference type="Pfam" id="PF00135">
    <property type="entry name" value="COesterase"/>
    <property type="match status" value="1"/>
</dbReference>
<dbReference type="OrthoDB" id="19653at2759"/>
<gene>
    <name evidence="5" type="ORF">X975_04867</name>
</gene>
<dbReference type="InterPro" id="IPR051093">
    <property type="entry name" value="Neuroligin/BSAL"/>
</dbReference>
<evidence type="ECO:0000313" key="6">
    <source>
        <dbReference type="Proteomes" id="UP000054359"/>
    </source>
</evidence>
<keyword evidence="6" id="KW-1185">Reference proteome</keyword>
<feature type="non-terminal residue" evidence="5">
    <location>
        <position position="297"/>
    </location>
</feature>
<evidence type="ECO:0000313" key="5">
    <source>
        <dbReference type="EMBL" id="KFM78572.1"/>
    </source>
</evidence>
<evidence type="ECO:0000256" key="2">
    <source>
        <dbReference type="ARBA" id="ARBA00023180"/>
    </source>
</evidence>
<dbReference type="InterPro" id="IPR029058">
    <property type="entry name" value="AB_hydrolase_fold"/>
</dbReference>